<dbReference type="AlphaFoldDB" id="A0A420IAL3"/>
<evidence type="ECO:0000313" key="2">
    <source>
        <dbReference type="EMBL" id="RKF71573.1"/>
    </source>
</evidence>
<sequence length="54" mass="5734">MLMHLHLFAFICISCCAHGLMASGHRPPHCMLAICNLQILAASSASTALFPPPS</sequence>
<reference evidence="2 3" key="1">
    <citation type="journal article" date="2018" name="BMC Genomics">
        <title>Comparative genome analyses reveal sequence features reflecting distinct modes of host-adaptation between dicot and monocot powdery mildew.</title>
        <authorList>
            <person name="Wu Y."/>
            <person name="Ma X."/>
            <person name="Pan Z."/>
            <person name="Kale S.D."/>
            <person name="Song Y."/>
            <person name="King H."/>
            <person name="Zhang Q."/>
            <person name="Presley C."/>
            <person name="Deng X."/>
            <person name="Wei C.I."/>
            <person name="Xiao S."/>
        </authorList>
    </citation>
    <scope>NUCLEOTIDE SEQUENCE [LARGE SCALE GENOMIC DNA]</scope>
    <source>
        <strain evidence="2">UMSG1</strain>
    </source>
</reference>
<accession>A0A420IAL3</accession>
<comment type="caution">
    <text evidence="2">The sequence shown here is derived from an EMBL/GenBank/DDBJ whole genome shotgun (WGS) entry which is preliminary data.</text>
</comment>
<organism evidence="2 3">
    <name type="scientific">Golovinomyces cichoracearum</name>
    <dbReference type="NCBI Taxonomy" id="62708"/>
    <lineage>
        <taxon>Eukaryota</taxon>
        <taxon>Fungi</taxon>
        <taxon>Dikarya</taxon>
        <taxon>Ascomycota</taxon>
        <taxon>Pezizomycotina</taxon>
        <taxon>Leotiomycetes</taxon>
        <taxon>Erysiphales</taxon>
        <taxon>Erysiphaceae</taxon>
        <taxon>Golovinomyces</taxon>
    </lineage>
</organism>
<evidence type="ECO:0000313" key="3">
    <source>
        <dbReference type="Proteomes" id="UP000285326"/>
    </source>
</evidence>
<keyword evidence="1" id="KW-0732">Signal</keyword>
<dbReference type="EMBL" id="MCBS01025077">
    <property type="protein sequence ID" value="RKF71573.1"/>
    <property type="molecule type" value="Genomic_DNA"/>
</dbReference>
<feature type="chain" id="PRO_5018969120" description="Effector protein" evidence="1">
    <location>
        <begin position="18"/>
        <end position="54"/>
    </location>
</feature>
<evidence type="ECO:0000256" key="1">
    <source>
        <dbReference type="SAM" id="SignalP"/>
    </source>
</evidence>
<gene>
    <name evidence="2" type="ORF">GcM1_c11o16</name>
</gene>
<protein>
    <recommendedName>
        <fullName evidence="4">Effector protein</fullName>
    </recommendedName>
</protein>
<proteinExistence type="predicted"/>
<evidence type="ECO:0008006" key="4">
    <source>
        <dbReference type="Google" id="ProtNLM"/>
    </source>
</evidence>
<dbReference type="Proteomes" id="UP000285326">
    <property type="component" value="Unassembled WGS sequence"/>
</dbReference>
<feature type="signal peptide" evidence="1">
    <location>
        <begin position="1"/>
        <end position="17"/>
    </location>
</feature>
<name>A0A420IAL3_9PEZI</name>